<dbReference type="InterPro" id="IPR013785">
    <property type="entry name" value="Aldolase_TIM"/>
</dbReference>
<evidence type="ECO:0000256" key="3">
    <source>
        <dbReference type="PIRNR" id="PIRNR001365"/>
    </source>
</evidence>
<evidence type="ECO:0000256" key="2">
    <source>
        <dbReference type="ARBA" id="ARBA00023270"/>
    </source>
</evidence>
<gene>
    <name evidence="6" type="primary">yagE_3</name>
    <name evidence="6" type="ORF">V22_39740</name>
</gene>
<evidence type="ECO:0000256" key="1">
    <source>
        <dbReference type="ARBA" id="ARBA00023239"/>
    </source>
</evidence>
<keyword evidence="1 3" id="KW-0456">Lyase</keyword>
<dbReference type="Proteomes" id="UP000319976">
    <property type="component" value="Chromosome"/>
</dbReference>
<evidence type="ECO:0000256" key="5">
    <source>
        <dbReference type="PIRSR" id="PIRSR001365-2"/>
    </source>
</evidence>
<dbReference type="AlphaFoldDB" id="A0A517TEB2"/>
<evidence type="ECO:0000313" key="6">
    <source>
        <dbReference type="EMBL" id="QDT66703.1"/>
    </source>
</evidence>
<dbReference type="PANTHER" id="PTHR42849:SF1">
    <property type="entry name" value="N-ACETYLNEURAMINATE LYASE"/>
    <property type="match status" value="1"/>
</dbReference>
<dbReference type="GO" id="GO:0008747">
    <property type="term" value="F:N-acetylneuraminate lyase activity"/>
    <property type="evidence" value="ECO:0007669"/>
    <property type="project" value="TreeGrafter"/>
</dbReference>
<dbReference type="RefSeq" id="WP_145265996.1">
    <property type="nucleotide sequence ID" value="NZ_CP036316.1"/>
</dbReference>
<organism evidence="6 7">
    <name type="scientific">Calycomorphotria hydatis</name>
    <dbReference type="NCBI Taxonomy" id="2528027"/>
    <lineage>
        <taxon>Bacteria</taxon>
        <taxon>Pseudomonadati</taxon>
        <taxon>Planctomycetota</taxon>
        <taxon>Planctomycetia</taxon>
        <taxon>Planctomycetales</taxon>
        <taxon>Planctomycetaceae</taxon>
        <taxon>Calycomorphotria</taxon>
    </lineage>
</organism>
<dbReference type="SMART" id="SM01130">
    <property type="entry name" value="DHDPS"/>
    <property type="match status" value="1"/>
</dbReference>
<keyword evidence="2" id="KW-0704">Schiff base</keyword>
<dbReference type="KEGG" id="chya:V22_39740"/>
<dbReference type="InterPro" id="IPR020625">
    <property type="entry name" value="Schiff_base-form_aldolases_AS"/>
</dbReference>
<name>A0A517TEB2_9PLAN</name>
<evidence type="ECO:0000313" key="7">
    <source>
        <dbReference type="Proteomes" id="UP000319976"/>
    </source>
</evidence>
<evidence type="ECO:0000256" key="4">
    <source>
        <dbReference type="PIRSR" id="PIRSR001365-1"/>
    </source>
</evidence>
<dbReference type="InterPro" id="IPR002220">
    <property type="entry name" value="DapA-like"/>
</dbReference>
<sequence length="307" mass="34166">MNEINERLHGIIPPLVTPLLGRDQLDHEGLEKLVEHVIEGGVHGLFILGSTGEAPSLSYRLRRELIQAVCSQTRQRVPVLVGITDTSFVESIELAQYAADMGASGVVLTTPYYFPAGQTELESYTRNIARELPLPLVLYNMPAMTKVWFEIDTLKRLVDVEEVIGIKDSSGDLLYFEQLCQLKTIRPDWSVMIGPEAKLPDAMRLGGDGAVAGGANVLPRLFVECYEAITSGDTVKQAELHSRIVDFQRVYEVGKYASKYIKATKCCLSLLDICDDFMAEPFHSFHPPERQRVADVLNELDILVSQS</sequence>
<feature type="active site" description="Proton donor/acceptor" evidence="4">
    <location>
        <position position="139"/>
    </location>
</feature>
<feature type="active site" description="Schiff-base intermediate with substrate" evidence="4">
    <location>
        <position position="167"/>
    </location>
</feature>
<keyword evidence="7" id="KW-1185">Reference proteome</keyword>
<reference evidence="6 7" key="1">
    <citation type="submission" date="2019-02" db="EMBL/GenBank/DDBJ databases">
        <title>Deep-cultivation of Planctomycetes and their phenomic and genomic characterization uncovers novel biology.</title>
        <authorList>
            <person name="Wiegand S."/>
            <person name="Jogler M."/>
            <person name="Boedeker C."/>
            <person name="Pinto D."/>
            <person name="Vollmers J."/>
            <person name="Rivas-Marin E."/>
            <person name="Kohn T."/>
            <person name="Peeters S.H."/>
            <person name="Heuer A."/>
            <person name="Rast P."/>
            <person name="Oberbeckmann S."/>
            <person name="Bunk B."/>
            <person name="Jeske O."/>
            <person name="Meyerdierks A."/>
            <person name="Storesund J.E."/>
            <person name="Kallscheuer N."/>
            <person name="Luecker S."/>
            <person name="Lage O.M."/>
            <person name="Pohl T."/>
            <person name="Merkel B.J."/>
            <person name="Hornburger P."/>
            <person name="Mueller R.-W."/>
            <person name="Bruemmer F."/>
            <person name="Labrenz M."/>
            <person name="Spormann A.M."/>
            <person name="Op den Camp H."/>
            <person name="Overmann J."/>
            <person name="Amann R."/>
            <person name="Jetten M.S.M."/>
            <person name="Mascher T."/>
            <person name="Medema M.H."/>
            <person name="Devos D.P."/>
            <person name="Kaster A.-K."/>
            <person name="Ovreas L."/>
            <person name="Rohde M."/>
            <person name="Galperin M.Y."/>
            <person name="Jogler C."/>
        </authorList>
    </citation>
    <scope>NUCLEOTIDE SEQUENCE [LARGE SCALE GENOMIC DNA]</scope>
    <source>
        <strain evidence="6 7">V22</strain>
    </source>
</reference>
<dbReference type="GO" id="GO:0019262">
    <property type="term" value="P:N-acetylneuraminate catabolic process"/>
    <property type="evidence" value="ECO:0007669"/>
    <property type="project" value="TreeGrafter"/>
</dbReference>
<dbReference type="Pfam" id="PF00701">
    <property type="entry name" value="DHDPS"/>
    <property type="match status" value="1"/>
</dbReference>
<dbReference type="SUPFAM" id="SSF51569">
    <property type="entry name" value="Aldolase"/>
    <property type="match status" value="1"/>
</dbReference>
<dbReference type="PIRSF" id="PIRSF001365">
    <property type="entry name" value="DHDPS"/>
    <property type="match status" value="1"/>
</dbReference>
<protein>
    <submittedName>
        <fullName evidence="6">Putative 2-keto-3-deoxy-galactonate aldolase YagE</fullName>
        <ecNumber evidence="6">4.1.2.-</ecNumber>
    </submittedName>
</protein>
<dbReference type="Gene3D" id="3.20.20.70">
    <property type="entry name" value="Aldolase class I"/>
    <property type="match status" value="1"/>
</dbReference>
<dbReference type="GO" id="GO:0005829">
    <property type="term" value="C:cytosol"/>
    <property type="evidence" value="ECO:0007669"/>
    <property type="project" value="TreeGrafter"/>
</dbReference>
<dbReference type="EC" id="4.1.2.-" evidence="6"/>
<dbReference type="CDD" id="cd00408">
    <property type="entry name" value="DHDPS-like"/>
    <property type="match status" value="1"/>
</dbReference>
<feature type="binding site" evidence="5">
    <location>
        <position position="211"/>
    </location>
    <ligand>
        <name>pyruvate</name>
        <dbReference type="ChEBI" id="CHEBI:15361"/>
    </ligand>
</feature>
<feature type="binding site" evidence="5">
    <location>
        <position position="51"/>
    </location>
    <ligand>
        <name>pyruvate</name>
        <dbReference type="ChEBI" id="CHEBI:15361"/>
    </ligand>
</feature>
<dbReference type="EMBL" id="CP036316">
    <property type="protein sequence ID" value="QDT66703.1"/>
    <property type="molecule type" value="Genomic_DNA"/>
</dbReference>
<dbReference type="PRINTS" id="PR00146">
    <property type="entry name" value="DHPICSNTHASE"/>
</dbReference>
<dbReference type="PROSITE" id="PS00666">
    <property type="entry name" value="DHDPS_2"/>
    <property type="match status" value="1"/>
</dbReference>
<dbReference type="OrthoDB" id="9782828at2"/>
<comment type="similarity">
    <text evidence="3">Belongs to the DapA family.</text>
</comment>
<dbReference type="PANTHER" id="PTHR42849">
    <property type="entry name" value="N-ACETYLNEURAMINATE LYASE"/>
    <property type="match status" value="1"/>
</dbReference>
<accession>A0A517TEB2</accession>
<proteinExistence type="inferred from homology"/>